<dbReference type="EMBL" id="JAFCMP010000091">
    <property type="protein sequence ID" value="KAG5187209.1"/>
    <property type="molecule type" value="Genomic_DNA"/>
</dbReference>
<accession>A0A836CIY4</accession>
<protein>
    <submittedName>
        <fullName evidence="1">Uncharacterized protein</fullName>
    </submittedName>
</protein>
<gene>
    <name evidence="1" type="ORF">JKP88DRAFT_267893</name>
</gene>
<feature type="non-terminal residue" evidence="1">
    <location>
        <position position="1"/>
    </location>
</feature>
<evidence type="ECO:0000313" key="2">
    <source>
        <dbReference type="Proteomes" id="UP000664859"/>
    </source>
</evidence>
<reference evidence="1" key="1">
    <citation type="submission" date="2021-02" db="EMBL/GenBank/DDBJ databases">
        <title>First Annotated Genome of the Yellow-green Alga Tribonema minus.</title>
        <authorList>
            <person name="Mahan K.M."/>
        </authorList>
    </citation>
    <scope>NUCLEOTIDE SEQUENCE</scope>
    <source>
        <strain evidence="1">UTEX B ZZ1240</strain>
    </source>
</reference>
<dbReference type="AlphaFoldDB" id="A0A836CIY4"/>
<sequence>MDATETVVPVDKYKGQPLSALVAVKRYCEWLRSREWTRDEKYHGTAVYNPHWQISKHLWQERCKNAAMHICAAEHIMHVSKGHMNGKGHACSHRPSTGTKASVTPQSMDPAGWCLAICWSQREHAYTVTKGHQLAYTS</sequence>
<keyword evidence="2" id="KW-1185">Reference proteome</keyword>
<organism evidence="1 2">
    <name type="scientific">Tribonema minus</name>
    <dbReference type="NCBI Taxonomy" id="303371"/>
    <lineage>
        <taxon>Eukaryota</taxon>
        <taxon>Sar</taxon>
        <taxon>Stramenopiles</taxon>
        <taxon>Ochrophyta</taxon>
        <taxon>PX clade</taxon>
        <taxon>Xanthophyceae</taxon>
        <taxon>Tribonematales</taxon>
        <taxon>Tribonemataceae</taxon>
        <taxon>Tribonema</taxon>
    </lineage>
</organism>
<evidence type="ECO:0000313" key="1">
    <source>
        <dbReference type="EMBL" id="KAG5187209.1"/>
    </source>
</evidence>
<name>A0A836CIY4_9STRA</name>
<comment type="caution">
    <text evidence="1">The sequence shown here is derived from an EMBL/GenBank/DDBJ whole genome shotgun (WGS) entry which is preliminary data.</text>
</comment>
<dbReference type="Proteomes" id="UP000664859">
    <property type="component" value="Unassembled WGS sequence"/>
</dbReference>
<proteinExistence type="predicted"/>